<dbReference type="GO" id="GO:0016020">
    <property type="term" value="C:membrane"/>
    <property type="evidence" value="ECO:0007669"/>
    <property type="project" value="UniProtKB-SubCell"/>
</dbReference>
<proteinExistence type="inferred from homology"/>
<sequence>MDIPVLNDIVIIFGLAIAVLFLCHRLRVPAVVGFILTGIFVGPYGLGLVKAVHEVEIFAEVGVVLLLFTIGIEFSLERLLQIKKSVLVGGSLQVLLTFLATLFIARQFGQSFGEAVFIGFLVALSSTAIVLKLIQERAEVDSPHGRTTLGILIFQDIIIVPMILVTPLLAGATGNVWETLFFLLAKGIGIILLVMVSARWIVPQVLYQIARTRNQELFLLSVIVICLGVAWLTSRVGLSLALGAFLAGLIISESEYSHQALGNILPFRDVFTTFFFVSIGMMLDIGFFFQQPGSILLIALSVLVLKAIVAIFVTILLGFPLRTAILVGLALSQIGEFSFILSRTGLEYGLLAGDIYQMFLAVSILSMAATPFIITLAPRLADIIIRLPLPKRLISGFYPVSEIEVVDKKDHLIIIGFGVNGRNVARAARVAGIPYVIIEMNPETVRSEQAKGETIYYGDATQEAVLQHTNIKEARIVVIAINDPTATRRIVEIIRRLNPKVYLIVRTRYLQEMKPLYELGADEVIPEEFETSVEIFTRVLRKYFIPRDEIERLVNEVRADGYEMFRSLSNTSPSLFDLKLQLHDVDVSTFRILPGSPLIGKTLAEIDLRRRYGISVVAILRDSQVLSNPGADMLLQCNDVLFVLGSSEKIAEAINIFSGPDKRKERKKGVGEGGTSKKLEAL</sequence>
<comment type="caution">
    <text evidence="12">The sequence shown here is derived from an EMBL/GenBank/DDBJ whole genome shotgun (WGS) entry which is preliminary data.</text>
</comment>
<dbReference type="Pfam" id="PF00999">
    <property type="entry name" value="Na_H_Exchanger"/>
    <property type="match status" value="1"/>
</dbReference>
<feature type="transmembrane region" description="Helical" evidence="9">
    <location>
        <begin position="115"/>
        <end position="135"/>
    </location>
</feature>
<evidence type="ECO:0000256" key="9">
    <source>
        <dbReference type="SAM" id="Phobius"/>
    </source>
</evidence>
<feature type="transmembrane region" description="Helical" evidence="9">
    <location>
        <begin position="176"/>
        <end position="196"/>
    </location>
</feature>
<evidence type="ECO:0000256" key="2">
    <source>
        <dbReference type="ARBA" id="ARBA00005551"/>
    </source>
</evidence>
<feature type="transmembrane region" description="Helical" evidence="9">
    <location>
        <begin position="86"/>
        <end position="109"/>
    </location>
</feature>
<keyword evidence="4" id="KW-0630">Potassium</keyword>
<dbReference type="InterPro" id="IPR036721">
    <property type="entry name" value="RCK_C_sf"/>
</dbReference>
<feature type="transmembrane region" description="Helical" evidence="9">
    <location>
        <begin position="217"/>
        <end position="234"/>
    </location>
</feature>
<dbReference type="STRING" id="1156395.DBT_0440"/>
<keyword evidence="4" id="KW-0633">Potassium transport</keyword>
<evidence type="ECO:0000259" key="11">
    <source>
        <dbReference type="PROSITE" id="PS51202"/>
    </source>
</evidence>
<dbReference type="GO" id="GO:1902600">
    <property type="term" value="P:proton transmembrane transport"/>
    <property type="evidence" value="ECO:0007669"/>
    <property type="project" value="InterPro"/>
</dbReference>
<keyword evidence="13" id="KW-1185">Reference proteome</keyword>
<feature type="transmembrane region" description="Helical" evidence="9">
    <location>
        <begin position="6"/>
        <end position="23"/>
    </location>
</feature>
<protein>
    <submittedName>
        <fullName evidence="12">Sodium/hydrogen exchanger</fullName>
    </submittedName>
</protein>
<dbReference type="PANTHER" id="PTHR42751">
    <property type="entry name" value="SODIUM/HYDROGEN EXCHANGER FAMILY/TRKA DOMAIN PROTEIN"/>
    <property type="match status" value="1"/>
</dbReference>
<dbReference type="InterPro" id="IPR006037">
    <property type="entry name" value="RCK_C"/>
</dbReference>
<name>A0A1B9F7P8_9BACT</name>
<evidence type="ECO:0000256" key="3">
    <source>
        <dbReference type="ARBA" id="ARBA00022448"/>
    </source>
</evidence>
<keyword evidence="6 9" id="KW-1133">Transmembrane helix</keyword>
<dbReference type="RefSeq" id="WP_067615964.1">
    <property type="nucleotide sequence ID" value="NZ_MAGO01000002.1"/>
</dbReference>
<feature type="transmembrane region" description="Helical" evidence="9">
    <location>
        <begin position="270"/>
        <end position="289"/>
    </location>
</feature>
<evidence type="ECO:0000256" key="7">
    <source>
        <dbReference type="ARBA" id="ARBA00023136"/>
    </source>
</evidence>
<comment type="similarity">
    <text evidence="2">Belongs to the monovalent cation:proton antiporter 2 (CPA2) transporter (TC 2.A.37) family.</text>
</comment>
<feature type="transmembrane region" description="Helical" evidence="9">
    <location>
        <begin position="324"/>
        <end position="343"/>
    </location>
</feature>
<dbReference type="GO" id="GO:0015297">
    <property type="term" value="F:antiporter activity"/>
    <property type="evidence" value="ECO:0007669"/>
    <property type="project" value="InterPro"/>
</dbReference>
<dbReference type="InterPro" id="IPR006153">
    <property type="entry name" value="Cation/H_exchanger_TM"/>
</dbReference>
<dbReference type="SUPFAM" id="SSF116726">
    <property type="entry name" value="TrkA C-terminal domain-like"/>
    <property type="match status" value="1"/>
</dbReference>
<keyword evidence="5 9" id="KW-0812">Transmembrane</keyword>
<dbReference type="AlphaFoldDB" id="A0A1B9F7P8"/>
<feature type="transmembrane region" description="Helical" evidence="9">
    <location>
        <begin position="30"/>
        <end position="49"/>
    </location>
</feature>
<comment type="subcellular location">
    <subcellularLocation>
        <location evidence="1">Membrane</location>
        <topology evidence="1">Multi-pass membrane protein</topology>
    </subcellularLocation>
</comment>
<feature type="transmembrane region" description="Helical" evidence="9">
    <location>
        <begin position="55"/>
        <end position="74"/>
    </location>
</feature>
<evidence type="ECO:0000256" key="6">
    <source>
        <dbReference type="ARBA" id="ARBA00022989"/>
    </source>
</evidence>
<evidence type="ECO:0000259" key="10">
    <source>
        <dbReference type="PROSITE" id="PS51201"/>
    </source>
</evidence>
<dbReference type="EMBL" id="MAGO01000002">
    <property type="protein sequence ID" value="OCC15978.1"/>
    <property type="molecule type" value="Genomic_DNA"/>
</dbReference>
<keyword evidence="3" id="KW-0813">Transport</keyword>
<evidence type="ECO:0000256" key="8">
    <source>
        <dbReference type="SAM" id="MobiDB-lite"/>
    </source>
</evidence>
<dbReference type="PROSITE" id="PS51202">
    <property type="entry name" value="RCK_C"/>
    <property type="match status" value="1"/>
</dbReference>
<feature type="region of interest" description="Disordered" evidence="8">
    <location>
        <begin position="662"/>
        <end position="682"/>
    </location>
</feature>
<dbReference type="GO" id="GO:0008324">
    <property type="term" value="F:monoatomic cation transmembrane transporter activity"/>
    <property type="evidence" value="ECO:0007669"/>
    <property type="project" value="InterPro"/>
</dbReference>
<feature type="transmembrane region" description="Helical" evidence="9">
    <location>
        <begin position="295"/>
        <end position="317"/>
    </location>
</feature>
<accession>A0A1B9F7P8</accession>
<keyword evidence="4" id="KW-0406">Ion transport</keyword>
<dbReference type="InterPro" id="IPR038770">
    <property type="entry name" value="Na+/solute_symporter_sf"/>
</dbReference>
<feature type="domain" description="RCK C-terminal" evidence="11">
    <location>
        <begin position="575"/>
        <end position="659"/>
    </location>
</feature>
<reference evidence="12 13" key="1">
    <citation type="submission" date="2016-06" db="EMBL/GenBank/DDBJ databases">
        <title>Respiratory ammonification of nitrate coupled to the oxidation of elemental sulfur in deep-sea autotrophic thermophilic bacteria.</title>
        <authorList>
            <person name="Slobodkina G.B."/>
            <person name="Mardanov A.V."/>
            <person name="Ravin N.V."/>
            <person name="Frolova A.A."/>
            <person name="Viryasiv M.B."/>
            <person name="Chernyh N.A."/>
            <person name="Bonch-Osmolovskaya E.A."/>
            <person name="Slobodkin A.I."/>
        </authorList>
    </citation>
    <scope>NUCLEOTIDE SEQUENCE [LARGE SCALE GENOMIC DNA]</scope>
    <source>
        <strain evidence="12 13">S69</strain>
    </source>
</reference>
<dbReference type="Gene3D" id="1.20.1530.20">
    <property type="match status" value="1"/>
</dbReference>
<dbReference type="Proteomes" id="UP000093080">
    <property type="component" value="Unassembled WGS sequence"/>
</dbReference>
<dbReference type="PROSITE" id="PS51201">
    <property type="entry name" value="RCK_N"/>
    <property type="match status" value="1"/>
</dbReference>
<dbReference type="OrthoDB" id="9781411at2"/>
<dbReference type="SUPFAM" id="SSF51735">
    <property type="entry name" value="NAD(P)-binding Rossmann-fold domains"/>
    <property type="match status" value="1"/>
</dbReference>
<evidence type="ECO:0000313" key="12">
    <source>
        <dbReference type="EMBL" id="OCC15978.1"/>
    </source>
</evidence>
<evidence type="ECO:0000313" key="13">
    <source>
        <dbReference type="Proteomes" id="UP000093080"/>
    </source>
</evidence>
<feature type="transmembrane region" description="Helical" evidence="9">
    <location>
        <begin position="147"/>
        <end position="170"/>
    </location>
</feature>
<dbReference type="InterPro" id="IPR036291">
    <property type="entry name" value="NAD(P)-bd_dom_sf"/>
</dbReference>
<dbReference type="Gene3D" id="3.40.50.720">
    <property type="entry name" value="NAD(P)-binding Rossmann-like Domain"/>
    <property type="match status" value="1"/>
</dbReference>
<dbReference type="Pfam" id="PF02080">
    <property type="entry name" value="TrkA_C"/>
    <property type="match status" value="1"/>
</dbReference>
<dbReference type="Gene3D" id="3.30.70.1450">
    <property type="entry name" value="Regulator of K+ conductance, C-terminal domain"/>
    <property type="match status" value="1"/>
</dbReference>
<evidence type="ECO:0000256" key="4">
    <source>
        <dbReference type="ARBA" id="ARBA00022538"/>
    </source>
</evidence>
<evidence type="ECO:0000256" key="1">
    <source>
        <dbReference type="ARBA" id="ARBA00004141"/>
    </source>
</evidence>
<keyword evidence="7 9" id="KW-0472">Membrane</keyword>
<dbReference type="PANTHER" id="PTHR42751:SF3">
    <property type="entry name" value="SODIUM_GLUTAMATE SYMPORTER"/>
    <property type="match status" value="1"/>
</dbReference>
<dbReference type="GO" id="GO:0006813">
    <property type="term" value="P:potassium ion transport"/>
    <property type="evidence" value="ECO:0007669"/>
    <property type="project" value="UniProtKB-KW"/>
</dbReference>
<feature type="transmembrane region" description="Helical" evidence="9">
    <location>
        <begin position="355"/>
        <end position="377"/>
    </location>
</feature>
<organism evidence="12 13">
    <name type="scientific">Dissulfuribacter thermophilus</name>
    <dbReference type="NCBI Taxonomy" id="1156395"/>
    <lineage>
        <taxon>Bacteria</taxon>
        <taxon>Pseudomonadati</taxon>
        <taxon>Thermodesulfobacteriota</taxon>
        <taxon>Dissulfuribacteria</taxon>
        <taxon>Dissulfuribacterales</taxon>
        <taxon>Dissulfuribacteraceae</taxon>
        <taxon>Dissulfuribacter</taxon>
    </lineage>
</organism>
<evidence type="ECO:0000256" key="5">
    <source>
        <dbReference type="ARBA" id="ARBA00022692"/>
    </source>
</evidence>
<gene>
    <name evidence="12" type="ORF">DBT_0440</name>
</gene>
<feature type="domain" description="RCK N-terminal" evidence="10">
    <location>
        <begin position="409"/>
        <end position="526"/>
    </location>
</feature>
<dbReference type="InterPro" id="IPR003148">
    <property type="entry name" value="RCK_N"/>
</dbReference>
<dbReference type="Pfam" id="PF02254">
    <property type="entry name" value="TrkA_N"/>
    <property type="match status" value="1"/>
</dbReference>